<dbReference type="OrthoDB" id="205623at2759"/>
<proteinExistence type="inferred from homology"/>
<dbReference type="Proteomes" id="UP000237105">
    <property type="component" value="Unassembled WGS sequence"/>
</dbReference>
<comment type="caution">
    <text evidence="5">The sequence shown here is derived from an EMBL/GenBank/DDBJ whole genome shotgun (WGS) entry which is preliminary data.</text>
</comment>
<dbReference type="STRING" id="3476.A0A2P5BI20"/>
<organism evidence="5 6">
    <name type="scientific">Parasponia andersonii</name>
    <name type="common">Sponia andersonii</name>
    <dbReference type="NCBI Taxonomy" id="3476"/>
    <lineage>
        <taxon>Eukaryota</taxon>
        <taxon>Viridiplantae</taxon>
        <taxon>Streptophyta</taxon>
        <taxon>Embryophyta</taxon>
        <taxon>Tracheophyta</taxon>
        <taxon>Spermatophyta</taxon>
        <taxon>Magnoliopsida</taxon>
        <taxon>eudicotyledons</taxon>
        <taxon>Gunneridae</taxon>
        <taxon>Pentapetalae</taxon>
        <taxon>rosids</taxon>
        <taxon>fabids</taxon>
        <taxon>Rosales</taxon>
        <taxon>Cannabaceae</taxon>
        <taxon>Parasponia</taxon>
    </lineage>
</organism>
<dbReference type="AlphaFoldDB" id="A0A2P5BI20"/>
<keyword evidence="6" id="KW-1185">Reference proteome</keyword>
<evidence type="ECO:0000313" key="5">
    <source>
        <dbReference type="EMBL" id="PON48440.1"/>
    </source>
</evidence>
<protein>
    <recommendedName>
        <fullName evidence="3">Sulfotransferase</fullName>
        <ecNumber evidence="3">2.8.2.-</ecNumber>
    </recommendedName>
</protein>
<reference evidence="6" key="1">
    <citation type="submission" date="2016-06" db="EMBL/GenBank/DDBJ databases">
        <title>Parallel loss of symbiosis genes in relatives of nitrogen-fixing non-legume Parasponia.</title>
        <authorList>
            <person name="Van Velzen R."/>
            <person name="Holmer R."/>
            <person name="Bu F."/>
            <person name="Rutten L."/>
            <person name="Van Zeijl A."/>
            <person name="Liu W."/>
            <person name="Santuari L."/>
            <person name="Cao Q."/>
            <person name="Sharma T."/>
            <person name="Shen D."/>
            <person name="Roswanjaya Y."/>
            <person name="Wardhani T."/>
            <person name="Kalhor M.S."/>
            <person name="Jansen J."/>
            <person name="Van den Hoogen J."/>
            <person name="Gungor B."/>
            <person name="Hartog M."/>
            <person name="Hontelez J."/>
            <person name="Verver J."/>
            <person name="Yang W.-C."/>
            <person name="Schijlen E."/>
            <person name="Repin R."/>
            <person name="Schilthuizen M."/>
            <person name="Schranz E."/>
            <person name="Heidstra R."/>
            <person name="Miyata K."/>
            <person name="Fedorova E."/>
            <person name="Kohlen W."/>
            <person name="Bisseling T."/>
            <person name="Smit S."/>
            <person name="Geurts R."/>
        </authorList>
    </citation>
    <scope>NUCLEOTIDE SEQUENCE [LARGE SCALE GENOMIC DNA]</scope>
    <source>
        <strain evidence="6">cv. WU1-14</strain>
    </source>
</reference>
<dbReference type="InterPro" id="IPR027417">
    <property type="entry name" value="P-loop_NTPase"/>
</dbReference>
<dbReference type="EMBL" id="JXTB01000277">
    <property type="protein sequence ID" value="PON48440.1"/>
    <property type="molecule type" value="Genomic_DNA"/>
</dbReference>
<name>A0A2P5BI20_PARAD</name>
<keyword evidence="2 3" id="KW-0808">Transferase</keyword>
<evidence type="ECO:0000313" key="6">
    <source>
        <dbReference type="Proteomes" id="UP000237105"/>
    </source>
</evidence>
<dbReference type="Gene3D" id="3.40.50.300">
    <property type="entry name" value="P-loop containing nucleotide triphosphate hydrolases"/>
    <property type="match status" value="1"/>
</dbReference>
<gene>
    <name evidence="5" type="ORF">PanWU01x14_237290</name>
</gene>
<dbReference type="EC" id="2.8.2.-" evidence="3"/>
<dbReference type="PANTHER" id="PTHR11783">
    <property type="entry name" value="SULFOTRANSFERASE SULT"/>
    <property type="match status" value="1"/>
</dbReference>
<evidence type="ECO:0000256" key="1">
    <source>
        <dbReference type="ARBA" id="ARBA00005771"/>
    </source>
</evidence>
<dbReference type="Pfam" id="PF00685">
    <property type="entry name" value="Sulfotransfer_1"/>
    <property type="match status" value="1"/>
</dbReference>
<dbReference type="SUPFAM" id="SSF52540">
    <property type="entry name" value="P-loop containing nucleoside triphosphate hydrolases"/>
    <property type="match status" value="1"/>
</dbReference>
<dbReference type="GO" id="GO:0008146">
    <property type="term" value="F:sulfotransferase activity"/>
    <property type="evidence" value="ECO:0007669"/>
    <property type="project" value="InterPro"/>
</dbReference>
<dbReference type="InterPro" id="IPR000863">
    <property type="entry name" value="Sulfotransferase_dom"/>
</dbReference>
<sequence length="330" mass="38800">MEKLDLSRQEEASTEDEEFEELLQNFPKERNWVSGFLYFCQGFWVADLSIRSQVSFSQNFVARDNDLVLASCPKSGTTWLKALAYSIVNRSRFALSNANNPLLKLNPHDLVPYVDMDLYSRYRPIYFENIPEPRLLCTHTPFESLPPSFKSSNCKIVYICRNPMDTFVSLWHFVSKFESETELAPIQECFDKFCRGVHLFGPFWDHILGYWKANLETPHKVLFIKYEDVKNDVVFYIKRIAEFLGFPFSEEEERRGLIEEIAEVCSFEKMKNLKVNIDGKHHSGKPNKNLFRKGEVGDWKNYFTPSMIERMEKLIHEKFKNSNLVFNFSP</sequence>
<evidence type="ECO:0000256" key="2">
    <source>
        <dbReference type="ARBA" id="ARBA00022679"/>
    </source>
</evidence>
<comment type="similarity">
    <text evidence="1 3">Belongs to the sulfotransferase 1 family.</text>
</comment>
<evidence type="ECO:0000256" key="3">
    <source>
        <dbReference type="RuleBase" id="RU361155"/>
    </source>
</evidence>
<feature type="domain" description="Sulfotransferase" evidence="4">
    <location>
        <begin position="64"/>
        <end position="322"/>
    </location>
</feature>
<accession>A0A2P5BI20</accession>
<evidence type="ECO:0000259" key="4">
    <source>
        <dbReference type="Pfam" id="PF00685"/>
    </source>
</evidence>